<comment type="caution">
    <text evidence="2">The sequence shown here is derived from an EMBL/GenBank/DDBJ whole genome shotgun (WGS) entry which is preliminary data.</text>
</comment>
<dbReference type="PANTHER" id="PTHR24111:SF0">
    <property type="entry name" value="LEUCINE-RICH REPEAT-CONTAINING PROTEIN"/>
    <property type="match status" value="1"/>
</dbReference>
<dbReference type="PANTHER" id="PTHR24111">
    <property type="entry name" value="LEUCINE-RICH REPEAT-CONTAINING PROTEIN 34"/>
    <property type="match status" value="1"/>
</dbReference>
<dbReference type="Proteomes" id="UP001632037">
    <property type="component" value="Unassembled WGS sequence"/>
</dbReference>
<organism evidence="2 3">
    <name type="scientific">Phytophthora oleae</name>
    <dbReference type="NCBI Taxonomy" id="2107226"/>
    <lineage>
        <taxon>Eukaryota</taxon>
        <taxon>Sar</taxon>
        <taxon>Stramenopiles</taxon>
        <taxon>Oomycota</taxon>
        <taxon>Peronosporomycetes</taxon>
        <taxon>Peronosporales</taxon>
        <taxon>Peronosporaceae</taxon>
        <taxon>Phytophthora</taxon>
    </lineage>
</organism>
<gene>
    <name evidence="2" type="ORF">V7S43_001954</name>
</gene>
<dbReference type="InterPro" id="IPR052201">
    <property type="entry name" value="LRR-containing_regulator"/>
</dbReference>
<keyword evidence="3" id="KW-1185">Reference proteome</keyword>
<evidence type="ECO:0000313" key="2">
    <source>
        <dbReference type="EMBL" id="KAL3672659.1"/>
    </source>
</evidence>
<proteinExistence type="predicted"/>
<dbReference type="Pfam" id="PF13516">
    <property type="entry name" value="LRR_6"/>
    <property type="match status" value="6"/>
</dbReference>
<name>A0ABD3G2G5_9STRA</name>
<evidence type="ECO:0000313" key="3">
    <source>
        <dbReference type="Proteomes" id="UP001632037"/>
    </source>
</evidence>
<protein>
    <submittedName>
        <fullName evidence="2">Uncharacterized protein</fullName>
    </submittedName>
</protein>
<dbReference type="InterPro" id="IPR001611">
    <property type="entry name" value="Leu-rich_rpt"/>
</dbReference>
<dbReference type="EMBL" id="JBIMZQ010000003">
    <property type="protein sequence ID" value="KAL3672659.1"/>
    <property type="molecule type" value="Genomic_DNA"/>
</dbReference>
<dbReference type="Gene3D" id="3.80.10.10">
    <property type="entry name" value="Ribonuclease Inhibitor"/>
    <property type="match status" value="3"/>
</dbReference>
<dbReference type="SMART" id="SM00368">
    <property type="entry name" value="LRR_RI"/>
    <property type="match status" value="11"/>
</dbReference>
<dbReference type="SUPFAM" id="SSF52047">
    <property type="entry name" value="RNI-like"/>
    <property type="match status" value="1"/>
</dbReference>
<reference evidence="2 3" key="1">
    <citation type="submission" date="2024-09" db="EMBL/GenBank/DDBJ databases">
        <title>Genome sequencing and assembly of Phytophthora oleae, isolate VK10A, causative agent of rot of olive drupes.</title>
        <authorList>
            <person name="Conti Taguali S."/>
            <person name="Riolo M."/>
            <person name="La Spada F."/>
            <person name="Cacciola S.O."/>
            <person name="Dionisio G."/>
        </authorList>
    </citation>
    <scope>NUCLEOTIDE SEQUENCE [LARGE SCALE GENOMIC DNA]</scope>
    <source>
        <strain evidence="2 3">VK10A</strain>
    </source>
</reference>
<evidence type="ECO:0000256" key="1">
    <source>
        <dbReference type="ARBA" id="ARBA00022737"/>
    </source>
</evidence>
<dbReference type="InterPro" id="IPR032675">
    <property type="entry name" value="LRR_dom_sf"/>
</dbReference>
<sequence>MVTSSGADDECDGKGACSDVHEALYLLAKRDAVVYDHAALKWKCSVPAKTKVETRFGKRWKVVCLVVRSHDGTLVCSHPCGTAYLAAFTVVETREGNFVDTALVLQTSCTADENFGGRISELWHTPNILTPVRVLDLRGSSIDLEAMTQLSRGLTTNRFVTTLSLSGNHLQDGDVALLASALVHNGCLLELTLSYNAIGEVGSTSLAKALTMNSHLQVLDLMHNRIGKDGIMPWLGDTMRVNNALRELKLNHNAIGDKKTVDLFQSLAPKALTDEEQLKARIASRRHTSIPESHEDNEPFNSTLTTLLLSNTGISDEASTPLAHMLSHTHSLTHLDISCNDFTSEGNVTIARGLQRNVSIRYLNYRENKLDEVAALEILRALTVSSSVETVLFQDCFESESTVGSALGQLTKNTHSLVTLDLSHCSLGPPGVVEFYHALAVNASLRSVDLTCSGLKSDTAAGILAKSLQQNNTLTFVNLAYNEITLRGCKLLRDGVAARSEKAARLVLSLEGNSGEKCPTGTVITGGMRPVRPPLIN</sequence>
<dbReference type="AlphaFoldDB" id="A0ABD3G2G5"/>
<accession>A0ABD3G2G5</accession>
<keyword evidence="1" id="KW-0677">Repeat</keyword>